<feature type="compositionally biased region" description="Acidic residues" evidence="6">
    <location>
        <begin position="19"/>
        <end position="33"/>
    </location>
</feature>
<evidence type="ECO:0000256" key="6">
    <source>
        <dbReference type="SAM" id="MobiDB-lite"/>
    </source>
</evidence>
<protein>
    <submittedName>
        <fullName evidence="8">YihY/virulence factor BrkB family protein</fullName>
    </submittedName>
</protein>
<evidence type="ECO:0000256" key="1">
    <source>
        <dbReference type="ARBA" id="ARBA00004651"/>
    </source>
</evidence>
<evidence type="ECO:0000313" key="9">
    <source>
        <dbReference type="Proteomes" id="UP000523139"/>
    </source>
</evidence>
<gene>
    <name evidence="8" type="ORF">HGQ17_11820</name>
</gene>
<keyword evidence="5 7" id="KW-0472">Membrane</keyword>
<dbReference type="PANTHER" id="PTHR30213">
    <property type="entry name" value="INNER MEMBRANE PROTEIN YHJD"/>
    <property type="match status" value="1"/>
</dbReference>
<evidence type="ECO:0000256" key="5">
    <source>
        <dbReference type="ARBA" id="ARBA00023136"/>
    </source>
</evidence>
<keyword evidence="2" id="KW-1003">Cell membrane</keyword>
<sequence length="412" mass="44878">MSHQNPADQTGLTPHQIEEDPETHDVFDEEATYEDSTHPGTVSAAADQPYLVKARQREEYAETVRSEQDKGKADSPLKLSGATWKYSIKRSIAEFSRDQCTDLAAGLTYYTVLSIFPALIALVSILGLVGEADRVTGFFVDMVADMTDDNQDVMGAVELVVGNITTTGGAGLGLIIGILLAIWTASNYVNAFSRAMNRIWEVEEGRSFLQLRPVLYAVTVALIVLVAMAGLTLVVTGPIAESIGNVIGMGETAVAVWNWATPFVMILIAALGIGLLYSTTPNIKQPGPKWTSVGALITIVVMIITTVGIGIYVMNFANYGATYGSLASVIIFLFWVYIMNIVLLLGAELNSELERGRQLQAGIEAERTVMRPPRETKGLEKKNEKYEKLISAAHALRLSEGKTSDPEDLWRR</sequence>
<evidence type="ECO:0000256" key="7">
    <source>
        <dbReference type="SAM" id="Phobius"/>
    </source>
</evidence>
<keyword evidence="9" id="KW-1185">Reference proteome</keyword>
<dbReference type="Pfam" id="PF03631">
    <property type="entry name" value="Virul_fac_BrkB"/>
    <property type="match status" value="1"/>
</dbReference>
<feature type="transmembrane region" description="Helical" evidence="7">
    <location>
        <begin position="326"/>
        <end position="347"/>
    </location>
</feature>
<comment type="caution">
    <text evidence="8">The sequence shown here is derived from an EMBL/GenBank/DDBJ whole genome shotgun (WGS) entry which is preliminary data.</text>
</comment>
<feature type="transmembrane region" description="Helical" evidence="7">
    <location>
        <begin position="170"/>
        <end position="193"/>
    </location>
</feature>
<accession>A0A7X8TL97</accession>
<feature type="transmembrane region" description="Helical" evidence="7">
    <location>
        <begin position="107"/>
        <end position="129"/>
    </location>
</feature>
<dbReference type="PANTHER" id="PTHR30213:SF0">
    <property type="entry name" value="UPF0761 MEMBRANE PROTEIN YIHY"/>
    <property type="match status" value="1"/>
</dbReference>
<keyword evidence="3 7" id="KW-0812">Transmembrane</keyword>
<feature type="transmembrane region" description="Helical" evidence="7">
    <location>
        <begin position="214"/>
        <end position="236"/>
    </location>
</feature>
<dbReference type="RefSeq" id="WP_168888142.1">
    <property type="nucleotide sequence ID" value="NZ_JABAHY010000012.1"/>
</dbReference>
<evidence type="ECO:0000256" key="2">
    <source>
        <dbReference type="ARBA" id="ARBA00022475"/>
    </source>
</evidence>
<feature type="compositionally biased region" description="Polar residues" evidence="6">
    <location>
        <begin position="1"/>
        <end position="13"/>
    </location>
</feature>
<feature type="region of interest" description="Disordered" evidence="6">
    <location>
        <begin position="1"/>
        <end position="50"/>
    </location>
</feature>
<keyword evidence="4 7" id="KW-1133">Transmembrane helix</keyword>
<dbReference type="GO" id="GO:0005886">
    <property type="term" value="C:plasma membrane"/>
    <property type="evidence" value="ECO:0007669"/>
    <property type="project" value="UniProtKB-SubCell"/>
</dbReference>
<dbReference type="Proteomes" id="UP000523139">
    <property type="component" value="Unassembled WGS sequence"/>
</dbReference>
<evidence type="ECO:0000256" key="4">
    <source>
        <dbReference type="ARBA" id="ARBA00022989"/>
    </source>
</evidence>
<dbReference type="NCBIfam" id="TIGR00765">
    <property type="entry name" value="yihY_not_rbn"/>
    <property type="match status" value="1"/>
</dbReference>
<organism evidence="8 9">
    <name type="scientific">Nesterenkonia sedimenti</name>
    <dbReference type="NCBI Taxonomy" id="1463632"/>
    <lineage>
        <taxon>Bacteria</taxon>
        <taxon>Bacillati</taxon>
        <taxon>Actinomycetota</taxon>
        <taxon>Actinomycetes</taxon>
        <taxon>Micrococcales</taxon>
        <taxon>Micrococcaceae</taxon>
        <taxon>Nesterenkonia</taxon>
    </lineage>
</organism>
<dbReference type="InterPro" id="IPR017039">
    <property type="entry name" value="Virul_fac_BrkB"/>
</dbReference>
<comment type="subcellular location">
    <subcellularLocation>
        <location evidence="1">Cell membrane</location>
        <topology evidence="1">Multi-pass membrane protein</topology>
    </subcellularLocation>
</comment>
<reference evidence="8 9" key="1">
    <citation type="submission" date="2020-04" db="EMBL/GenBank/DDBJ databases">
        <title>Nesterenkonia sp. nov., isolated from marine sediment.</title>
        <authorList>
            <person name="Zhang G."/>
        </authorList>
    </citation>
    <scope>NUCLEOTIDE SEQUENCE [LARGE SCALE GENOMIC DNA]</scope>
    <source>
        <strain evidence="8 9">MY13</strain>
    </source>
</reference>
<evidence type="ECO:0000313" key="8">
    <source>
        <dbReference type="EMBL" id="NLS10665.1"/>
    </source>
</evidence>
<feature type="transmembrane region" description="Helical" evidence="7">
    <location>
        <begin position="256"/>
        <end position="278"/>
    </location>
</feature>
<name>A0A7X8TL97_9MICC</name>
<evidence type="ECO:0000256" key="3">
    <source>
        <dbReference type="ARBA" id="ARBA00022692"/>
    </source>
</evidence>
<dbReference type="AlphaFoldDB" id="A0A7X8TL97"/>
<feature type="transmembrane region" description="Helical" evidence="7">
    <location>
        <begin position="290"/>
        <end position="314"/>
    </location>
</feature>
<dbReference type="EMBL" id="JABAHY010000012">
    <property type="protein sequence ID" value="NLS10665.1"/>
    <property type="molecule type" value="Genomic_DNA"/>
</dbReference>
<proteinExistence type="predicted"/>